<organism evidence="2 3">
    <name type="scientific">Vigna unguiculata</name>
    <name type="common">Cowpea</name>
    <dbReference type="NCBI Taxonomy" id="3917"/>
    <lineage>
        <taxon>Eukaryota</taxon>
        <taxon>Viridiplantae</taxon>
        <taxon>Streptophyta</taxon>
        <taxon>Embryophyta</taxon>
        <taxon>Tracheophyta</taxon>
        <taxon>Spermatophyta</taxon>
        <taxon>Magnoliopsida</taxon>
        <taxon>eudicotyledons</taxon>
        <taxon>Gunneridae</taxon>
        <taxon>Pentapetalae</taxon>
        <taxon>rosids</taxon>
        <taxon>fabids</taxon>
        <taxon>Fabales</taxon>
        <taxon>Fabaceae</taxon>
        <taxon>Papilionoideae</taxon>
        <taxon>50 kb inversion clade</taxon>
        <taxon>NPAAA clade</taxon>
        <taxon>indigoferoid/millettioid clade</taxon>
        <taxon>Phaseoleae</taxon>
        <taxon>Vigna</taxon>
    </lineage>
</organism>
<evidence type="ECO:0000256" key="1">
    <source>
        <dbReference type="SAM" id="MobiDB-lite"/>
    </source>
</evidence>
<dbReference type="Proteomes" id="UP000501690">
    <property type="component" value="Linkage Group LG1"/>
</dbReference>
<evidence type="ECO:0000313" key="2">
    <source>
        <dbReference type="EMBL" id="QCD78647.1"/>
    </source>
</evidence>
<accession>A0A4D6KSD3</accession>
<protein>
    <submittedName>
        <fullName evidence="2">Uncharacterized protein</fullName>
    </submittedName>
</protein>
<dbReference type="EMBL" id="CP039345">
    <property type="protein sequence ID" value="QCD78647.1"/>
    <property type="molecule type" value="Genomic_DNA"/>
</dbReference>
<feature type="compositionally biased region" description="Polar residues" evidence="1">
    <location>
        <begin position="75"/>
        <end position="85"/>
    </location>
</feature>
<dbReference type="AlphaFoldDB" id="A0A4D6KSD3"/>
<name>A0A4D6KSD3_VIGUN</name>
<feature type="region of interest" description="Disordered" evidence="1">
    <location>
        <begin position="62"/>
        <end position="86"/>
    </location>
</feature>
<keyword evidence="3" id="KW-1185">Reference proteome</keyword>
<evidence type="ECO:0000313" key="3">
    <source>
        <dbReference type="Proteomes" id="UP000501690"/>
    </source>
</evidence>
<sequence length="106" mass="11617">MAEYISAKTHVGSITTTSQTGMTGYISARNGQVHLGQDTCWQHHNHIPARNGRVHLGQEWPGTSRPRHMLAESQPHPSQEWSGTSRPGMARYISAKTHVGSVTTTS</sequence>
<proteinExistence type="predicted"/>
<gene>
    <name evidence="2" type="ORF">DEO72_LG1g2283</name>
</gene>
<reference evidence="2 3" key="1">
    <citation type="submission" date="2019-04" db="EMBL/GenBank/DDBJ databases">
        <title>An improved genome assembly and genetic linkage map for asparagus bean, Vigna unguiculata ssp. sesquipedialis.</title>
        <authorList>
            <person name="Xia Q."/>
            <person name="Zhang R."/>
            <person name="Dong Y."/>
        </authorList>
    </citation>
    <scope>NUCLEOTIDE SEQUENCE [LARGE SCALE GENOMIC DNA]</scope>
    <source>
        <tissue evidence="2">Leaf</tissue>
    </source>
</reference>